<organism evidence="5 6">
    <name type="scientific">Bosea psychrotolerans</name>
    <dbReference type="NCBI Taxonomy" id="1871628"/>
    <lineage>
        <taxon>Bacteria</taxon>
        <taxon>Pseudomonadati</taxon>
        <taxon>Pseudomonadota</taxon>
        <taxon>Alphaproteobacteria</taxon>
        <taxon>Hyphomicrobiales</taxon>
        <taxon>Boseaceae</taxon>
        <taxon>Bosea</taxon>
    </lineage>
</organism>
<feature type="domain" description="NAD-dependent epimerase/dehydratase" evidence="4">
    <location>
        <begin position="15"/>
        <end position="175"/>
    </location>
</feature>
<evidence type="ECO:0000256" key="3">
    <source>
        <dbReference type="ARBA" id="ARBA00023027"/>
    </source>
</evidence>
<protein>
    <submittedName>
        <fullName evidence="5">Uronate dehydrogenase</fullName>
    </submittedName>
</protein>
<comment type="similarity">
    <text evidence="1">Belongs to the NAD(P)-dependent epimerase/dehydratase family.</text>
</comment>
<dbReference type="InterPro" id="IPR036291">
    <property type="entry name" value="NAD(P)-bd_dom_sf"/>
</dbReference>
<accession>A0A2S4M0P7</accession>
<dbReference type="OrthoDB" id="8770295at2"/>
<dbReference type="PANTHER" id="PTHR43103">
    <property type="entry name" value="NUCLEOSIDE-DIPHOSPHATE-SUGAR EPIMERASE"/>
    <property type="match status" value="1"/>
</dbReference>
<dbReference type="AlphaFoldDB" id="A0A2S4M0P7"/>
<evidence type="ECO:0000313" key="5">
    <source>
        <dbReference type="EMBL" id="POR48280.1"/>
    </source>
</evidence>
<dbReference type="Gene3D" id="3.40.50.720">
    <property type="entry name" value="NAD(P)-binding Rossmann-like Domain"/>
    <property type="match status" value="1"/>
</dbReference>
<dbReference type="Pfam" id="PF01370">
    <property type="entry name" value="Epimerase"/>
    <property type="match status" value="1"/>
</dbReference>
<keyword evidence="6" id="KW-1185">Reference proteome</keyword>
<dbReference type="Proteomes" id="UP000236919">
    <property type="component" value="Unassembled WGS sequence"/>
</dbReference>
<dbReference type="GO" id="GO:0016491">
    <property type="term" value="F:oxidoreductase activity"/>
    <property type="evidence" value="ECO:0007669"/>
    <property type="project" value="UniProtKB-KW"/>
</dbReference>
<evidence type="ECO:0000256" key="2">
    <source>
        <dbReference type="ARBA" id="ARBA00023002"/>
    </source>
</evidence>
<evidence type="ECO:0000256" key="1">
    <source>
        <dbReference type="ARBA" id="ARBA00007637"/>
    </source>
</evidence>
<dbReference type="PANTHER" id="PTHR43103:SF5">
    <property type="entry name" value="4-EPIMERASE, PUTATIVE (AFU_ORTHOLOGUE AFUA_7G00360)-RELATED"/>
    <property type="match status" value="1"/>
</dbReference>
<sequence>MAPASRHRPAAAGHVLLTGASGTLGRVLAPGLSAAGHRLLLSDLLPFPDPLPGGARFAAADITDKAALAAACPDDVSDIVHFGGINTETDPEAILKVNIGGTLNVFELARKRRARVIFASSNHAIGFYPRRQQPLTIADPCRPDGHYGVSKVYAEALGRLYHDKHGIESVHLRIGSCLPQPLDTRHLATWLSYPDLVRLVLAALAAPEVGYGVVWGISANTRRWWTGDDAHRIGFVPQDNTEDFADQVEPEAGDAVTRRFQGGSHCGIGYSRQG</sequence>
<evidence type="ECO:0000259" key="4">
    <source>
        <dbReference type="Pfam" id="PF01370"/>
    </source>
</evidence>
<reference evidence="5 6" key="1">
    <citation type="submission" date="2018-01" db="EMBL/GenBank/DDBJ databases">
        <title>Genomic Encyclopedia of Type Strains, Phase III (KMG-III): the genomes of soil and plant-associated and newly described type strains.</title>
        <authorList>
            <person name="Whitman W."/>
        </authorList>
    </citation>
    <scope>NUCLEOTIDE SEQUENCE [LARGE SCALE GENOMIC DNA]</scope>
    <source>
        <strain evidence="5 6">1131</strain>
    </source>
</reference>
<comment type="caution">
    <text evidence="5">The sequence shown here is derived from an EMBL/GenBank/DDBJ whole genome shotgun (WGS) entry which is preliminary data.</text>
</comment>
<dbReference type="InterPro" id="IPR001509">
    <property type="entry name" value="Epimerase_deHydtase"/>
</dbReference>
<evidence type="ECO:0000313" key="6">
    <source>
        <dbReference type="Proteomes" id="UP000236919"/>
    </source>
</evidence>
<dbReference type="SUPFAM" id="SSF51735">
    <property type="entry name" value="NAD(P)-binding Rossmann-fold domains"/>
    <property type="match status" value="1"/>
</dbReference>
<gene>
    <name evidence="5" type="ORF">CYD53_11528</name>
</gene>
<dbReference type="RefSeq" id="WP_103720131.1">
    <property type="nucleotide sequence ID" value="NZ_PQFZ01000015.1"/>
</dbReference>
<proteinExistence type="inferred from homology"/>
<keyword evidence="2" id="KW-0560">Oxidoreductase</keyword>
<name>A0A2S4M0P7_9HYPH</name>
<dbReference type="EMBL" id="PQFZ01000015">
    <property type="protein sequence ID" value="POR48280.1"/>
    <property type="molecule type" value="Genomic_DNA"/>
</dbReference>
<keyword evidence="3" id="KW-0520">NAD</keyword>